<name>A0A919VX97_9ACTN</name>
<evidence type="ECO:0000256" key="1">
    <source>
        <dbReference type="SAM" id="MobiDB-lite"/>
    </source>
</evidence>
<dbReference type="SUPFAM" id="SSF49503">
    <property type="entry name" value="Cupredoxins"/>
    <property type="match status" value="1"/>
</dbReference>
<dbReference type="AlphaFoldDB" id="A0A919VX97"/>
<dbReference type="Gene3D" id="2.60.40.420">
    <property type="entry name" value="Cupredoxins - blue copper proteins"/>
    <property type="match status" value="1"/>
</dbReference>
<dbReference type="EMBL" id="BOQP01000063">
    <property type="protein sequence ID" value="GIM84333.1"/>
    <property type="molecule type" value="Genomic_DNA"/>
</dbReference>
<gene>
    <name evidence="2" type="ORF">Aco04nite_90950</name>
</gene>
<reference evidence="2" key="1">
    <citation type="submission" date="2021-03" db="EMBL/GenBank/DDBJ databases">
        <title>Whole genome shotgun sequence of Actinoplanes consettensis NBRC 14913.</title>
        <authorList>
            <person name="Komaki H."/>
            <person name="Tamura T."/>
        </authorList>
    </citation>
    <scope>NUCLEOTIDE SEQUENCE</scope>
    <source>
        <strain evidence="2">NBRC 14913</strain>
    </source>
</reference>
<feature type="compositionally biased region" description="Gly residues" evidence="1">
    <location>
        <begin position="104"/>
        <end position="113"/>
    </location>
</feature>
<comment type="caution">
    <text evidence="2">The sequence shown here is derived from an EMBL/GenBank/DDBJ whole genome shotgun (WGS) entry which is preliminary data.</text>
</comment>
<protein>
    <submittedName>
        <fullName evidence="2">Uncharacterized protein</fullName>
    </submittedName>
</protein>
<sequence length="300" mass="30006">MFVMEVESVELTGGGGRICCGEWFAAGVLAAGVGEGGVVRRGSRAGLVGWVVVSLLAVTACAPATGGGVDQKNVAGGSRQAGATEDGATEGNATKAGATEDGATGNGAAGAGRGSADCTQALKVAVVGSSTRGYSFSPGEVTVQRGGFLAITNRSGRVHALVSEPDAGMVTSVLGVDERQVIQFPEVGSFTVTGAHRAVLKLTVAGESGCGTPEPTLTVTGKNTFSPAKVSVVATENFTVVNRSGGPQTVMCTPDPGGNGDNSRLEKGETQVLAIDKPGRYVCASVQHPDARVVVTVKGR</sequence>
<accession>A0A919VX97</accession>
<dbReference type="InterPro" id="IPR008972">
    <property type="entry name" value="Cupredoxin"/>
</dbReference>
<proteinExistence type="predicted"/>
<dbReference type="Proteomes" id="UP000680865">
    <property type="component" value="Unassembled WGS sequence"/>
</dbReference>
<evidence type="ECO:0000313" key="2">
    <source>
        <dbReference type="EMBL" id="GIM84333.1"/>
    </source>
</evidence>
<organism evidence="2 3">
    <name type="scientific">Winogradskya consettensis</name>
    <dbReference type="NCBI Taxonomy" id="113560"/>
    <lineage>
        <taxon>Bacteria</taxon>
        <taxon>Bacillati</taxon>
        <taxon>Actinomycetota</taxon>
        <taxon>Actinomycetes</taxon>
        <taxon>Micromonosporales</taxon>
        <taxon>Micromonosporaceae</taxon>
        <taxon>Winogradskya</taxon>
    </lineage>
</organism>
<keyword evidence="3" id="KW-1185">Reference proteome</keyword>
<feature type="region of interest" description="Disordered" evidence="1">
    <location>
        <begin position="69"/>
        <end position="114"/>
    </location>
</feature>
<evidence type="ECO:0000313" key="3">
    <source>
        <dbReference type="Proteomes" id="UP000680865"/>
    </source>
</evidence>